<evidence type="ECO:0000313" key="2">
    <source>
        <dbReference type="Proteomes" id="UP000798662"/>
    </source>
</evidence>
<name>A0ACC3BKJ4_PYRYE</name>
<protein>
    <submittedName>
        <fullName evidence="1">Uncharacterized protein</fullName>
    </submittedName>
</protein>
<reference evidence="1" key="1">
    <citation type="submission" date="2019-11" db="EMBL/GenBank/DDBJ databases">
        <title>Nori genome reveals adaptations in red seaweeds to the harsh intertidal environment.</title>
        <authorList>
            <person name="Wang D."/>
            <person name="Mao Y."/>
        </authorList>
    </citation>
    <scope>NUCLEOTIDE SEQUENCE</scope>
    <source>
        <tissue evidence="1">Gametophyte</tissue>
    </source>
</reference>
<sequence length="579" mass="57089">MLAATPPSPPGASTPLTPPGRPVGPSEGATSSVAGRGGWGGRPPPLHEDDDDGIRPIVRGGGESTTGAVAAAAATGVGGSGGPVYSATPHHRRCYTLDDDEELEDEDAIGPAPPSDQLPPGAGVGGSAFASSPALHADPADWERLAIEAADRQLALELHRSLNEGESGSAGSPSAASAATPPPLQTSRPASSLSMSSLPPSLSSPAAGTTPQRLRRQSPGEVAQEAADAALAARVQSRLTAAAGSLRLPPRLRHTERSRLLAALRATVVPGIRAALSRGAVLPPRASSIAVVGGYTLSALSVLHLTLTDASVSLHPLAEGAVLRISPIAMDVEVGTWAVDGRAGGFLGAVGSGMGGSAVVGVSDISLVAKIVAARGEHGHVTGGVTVADCVVEGVGAEVYSLFIRGGGMFSGACVRPMLWSGVTAVATAALREALSVQVRGVNLLSDAQAAGATNGRPPTVPASPGGGGAASREAAAATAASSFGAGLSAPASGRSVSSLDAFLAPSVGATAGPSRLVSVTPPPPAARRVSDGPPAGSQASLNDAVRAALENGKGTGPDRNTDDEVDDASGLLSRVSTW</sequence>
<keyword evidence="2" id="KW-1185">Reference proteome</keyword>
<gene>
    <name evidence="1" type="ORF">I4F81_001065</name>
</gene>
<accession>A0ACC3BKJ4</accession>
<organism evidence="1 2">
    <name type="scientific">Pyropia yezoensis</name>
    <name type="common">Susabi-nori</name>
    <name type="synonym">Porphyra yezoensis</name>
    <dbReference type="NCBI Taxonomy" id="2788"/>
    <lineage>
        <taxon>Eukaryota</taxon>
        <taxon>Rhodophyta</taxon>
        <taxon>Bangiophyceae</taxon>
        <taxon>Bangiales</taxon>
        <taxon>Bangiaceae</taxon>
        <taxon>Pyropia</taxon>
    </lineage>
</organism>
<evidence type="ECO:0000313" key="1">
    <source>
        <dbReference type="EMBL" id="KAK1858460.1"/>
    </source>
</evidence>
<dbReference type="Proteomes" id="UP000798662">
    <property type="component" value="Chromosome 1"/>
</dbReference>
<proteinExistence type="predicted"/>
<comment type="caution">
    <text evidence="1">The sequence shown here is derived from an EMBL/GenBank/DDBJ whole genome shotgun (WGS) entry which is preliminary data.</text>
</comment>
<dbReference type="EMBL" id="CM020618">
    <property type="protein sequence ID" value="KAK1858460.1"/>
    <property type="molecule type" value="Genomic_DNA"/>
</dbReference>